<dbReference type="InterPro" id="IPR036396">
    <property type="entry name" value="Cyt_P450_sf"/>
</dbReference>
<name>A0A9P4K722_9PLEO</name>
<keyword evidence="8" id="KW-1185">Reference proteome</keyword>
<dbReference type="GO" id="GO:0020037">
    <property type="term" value="F:heme binding"/>
    <property type="evidence" value="ECO:0007669"/>
    <property type="project" value="InterPro"/>
</dbReference>
<dbReference type="PRINTS" id="PR00385">
    <property type="entry name" value="P450"/>
</dbReference>
<feature type="binding site" description="axial binding residue" evidence="4">
    <location>
        <position position="456"/>
    </location>
    <ligand>
        <name>heme</name>
        <dbReference type="ChEBI" id="CHEBI:30413"/>
    </ligand>
    <ligandPart>
        <name>Fe</name>
        <dbReference type="ChEBI" id="CHEBI:18248"/>
    </ligandPart>
</feature>
<comment type="cofactor">
    <cofactor evidence="1 4">
        <name>heme</name>
        <dbReference type="ChEBI" id="CHEBI:30413"/>
    </cofactor>
</comment>
<comment type="caution">
    <text evidence="7">The sequence shown here is derived from an EMBL/GenBank/DDBJ whole genome shotgun (WGS) entry which is preliminary data.</text>
</comment>
<dbReference type="PROSITE" id="PS00086">
    <property type="entry name" value="CYTOCHROME_P450"/>
    <property type="match status" value="1"/>
</dbReference>
<dbReference type="EMBL" id="ML986660">
    <property type="protein sequence ID" value="KAF2261280.1"/>
    <property type="molecule type" value="Genomic_DNA"/>
</dbReference>
<dbReference type="PRINTS" id="PR00463">
    <property type="entry name" value="EP450I"/>
</dbReference>
<comment type="similarity">
    <text evidence="5">Belongs to the cytochrome P450 family.</text>
</comment>
<keyword evidence="6" id="KW-1133">Transmembrane helix</keyword>
<dbReference type="Pfam" id="PF00067">
    <property type="entry name" value="p450"/>
    <property type="match status" value="1"/>
</dbReference>
<keyword evidence="5" id="KW-0503">Monooxygenase</keyword>
<dbReference type="CDD" id="cd11061">
    <property type="entry name" value="CYP67-like"/>
    <property type="match status" value="1"/>
</dbReference>
<keyword evidence="6" id="KW-0472">Membrane</keyword>
<keyword evidence="5" id="KW-0560">Oxidoreductase</keyword>
<dbReference type="InterPro" id="IPR017972">
    <property type="entry name" value="Cyt_P450_CS"/>
</dbReference>
<dbReference type="PANTHER" id="PTHR24305:SF226">
    <property type="entry name" value="CYTOCHROME P450 MONOOXYGENASE"/>
    <property type="match status" value="1"/>
</dbReference>
<evidence type="ECO:0000256" key="6">
    <source>
        <dbReference type="SAM" id="Phobius"/>
    </source>
</evidence>
<keyword evidence="6" id="KW-0812">Transmembrane</keyword>
<organism evidence="7 8">
    <name type="scientific">Lojkania enalia</name>
    <dbReference type="NCBI Taxonomy" id="147567"/>
    <lineage>
        <taxon>Eukaryota</taxon>
        <taxon>Fungi</taxon>
        <taxon>Dikarya</taxon>
        <taxon>Ascomycota</taxon>
        <taxon>Pezizomycotina</taxon>
        <taxon>Dothideomycetes</taxon>
        <taxon>Pleosporomycetidae</taxon>
        <taxon>Pleosporales</taxon>
        <taxon>Pleosporales incertae sedis</taxon>
        <taxon>Lojkania</taxon>
    </lineage>
</organism>
<protein>
    <submittedName>
        <fullName evidence="7">Benzoate 4-monooxygenase cytochrome P450</fullName>
    </submittedName>
</protein>
<evidence type="ECO:0000313" key="7">
    <source>
        <dbReference type="EMBL" id="KAF2261280.1"/>
    </source>
</evidence>
<dbReference type="Gene3D" id="1.10.630.10">
    <property type="entry name" value="Cytochrome P450"/>
    <property type="match status" value="1"/>
</dbReference>
<dbReference type="InterPro" id="IPR050121">
    <property type="entry name" value="Cytochrome_P450_monoxygenase"/>
</dbReference>
<keyword evidence="3 4" id="KW-0408">Iron</keyword>
<evidence type="ECO:0000256" key="3">
    <source>
        <dbReference type="ARBA" id="ARBA00023004"/>
    </source>
</evidence>
<evidence type="ECO:0000256" key="4">
    <source>
        <dbReference type="PIRSR" id="PIRSR602401-1"/>
    </source>
</evidence>
<reference evidence="8" key="1">
    <citation type="journal article" date="2020" name="Stud. Mycol.">
        <title>101 Dothideomycetes genomes: A test case for predicting lifestyles and emergence of pathogens.</title>
        <authorList>
            <person name="Haridas S."/>
            <person name="Albert R."/>
            <person name="Binder M."/>
            <person name="Bloem J."/>
            <person name="LaButti K."/>
            <person name="Salamov A."/>
            <person name="Andreopoulos B."/>
            <person name="Baker S."/>
            <person name="Barry K."/>
            <person name="Bills G."/>
            <person name="Bluhm B."/>
            <person name="Cannon C."/>
            <person name="Castanera R."/>
            <person name="Culley D."/>
            <person name="Daum C."/>
            <person name="Ezra D."/>
            <person name="Gonzalez J."/>
            <person name="Henrissat B."/>
            <person name="Kuo A."/>
            <person name="Liang C."/>
            <person name="Lipzen A."/>
            <person name="Lutzoni F."/>
            <person name="Magnuson J."/>
            <person name="Mondo S."/>
            <person name="Nolan M."/>
            <person name="Ohm R."/>
            <person name="Pangilinan J."/>
            <person name="Park H.-J."/>
            <person name="Ramirez L."/>
            <person name="Alfaro M."/>
            <person name="Sun H."/>
            <person name="Tritt A."/>
            <person name="Yoshinaga Y."/>
            <person name="Zwiers L.-H."/>
            <person name="Turgeon B."/>
            <person name="Goodwin S."/>
            <person name="Spatafora J."/>
            <person name="Crous P."/>
            <person name="Grigoriev I."/>
        </authorList>
    </citation>
    <scope>NUCLEOTIDE SEQUENCE [LARGE SCALE GENOMIC DNA]</scope>
    <source>
        <strain evidence="8">CBS 304.66</strain>
    </source>
</reference>
<dbReference type="Proteomes" id="UP000800093">
    <property type="component" value="Unassembled WGS sequence"/>
</dbReference>
<dbReference type="AlphaFoldDB" id="A0A9P4K722"/>
<dbReference type="SUPFAM" id="SSF48264">
    <property type="entry name" value="Cytochrome P450"/>
    <property type="match status" value="1"/>
</dbReference>
<dbReference type="GO" id="GO:0004497">
    <property type="term" value="F:monooxygenase activity"/>
    <property type="evidence" value="ECO:0007669"/>
    <property type="project" value="UniProtKB-KW"/>
</dbReference>
<dbReference type="PANTHER" id="PTHR24305">
    <property type="entry name" value="CYTOCHROME P450"/>
    <property type="match status" value="1"/>
</dbReference>
<dbReference type="GO" id="GO:0016705">
    <property type="term" value="F:oxidoreductase activity, acting on paired donors, with incorporation or reduction of molecular oxygen"/>
    <property type="evidence" value="ECO:0007669"/>
    <property type="project" value="InterPro"/>
</dbReference>
<evidence type="ECO:0000256" key="5">
    <source>
        <dbReference type="RuleBase" id="RU000461"/>
    </source>
</evidence>
<evidence type="ECO:0000256" key="1">
    <source>
        <dbReference type="ARBA" id="ARBA00001971"/>
    </source>
</evidence>
<evidence type="ECO:0000256" key="2">
    <source>
        <dbReference type="ARBA" id="ARBA00022723"/>
    </source>
</evidence>
<sequence length="525" mass="60485">MVSYYLAICLAIYVAYYFGSAVYYVFFHSLSKYPGPISAKFSGWLSFWHTARGDRHVWLWQLHEVYGPIVRYRYDSVVMSTPEALRTIYDSRANVQKSNSYLVWQKKAAPPNTFSCVDKLQHVRRRKILNAAISDKAIKSAQPFVIKHLDRWFDILKGKGGDWSDPRNISKHLDNLQFDIMAELCYGKSFDTKEPVDSSLKTIPHDISQYMWLMFRIMNSPFVHIWVWLKPRGLDILYRKIMPAKIKNYVRFVEKAVMERLCQEESLQDKGLEAERRDMLHYLFHAKDPETRQRGYSQAELVEEADMLTVAATDTTAGAMAATFFYLSRNESAYQKLKHEVRTQFADMEAIRLGPQIRECKYLQAVINETLRMSPPGANEFPREVLLGGLRIGDEYFPPGVIIGCGFYALFHDQNVFGDPFVYRPERWIVGDGVSEKDVADAERAFAPFSIGTRGCPGKNLALMELSLLFARLLHGYEFRLAPGDRTGEGGIEMVWGRKSHRQYQTKDAFAPIRDGPYIQFAARV</sequence>
<keyword evidence="4 5" id="KW-0349">Heme</keyword>
<gene>
    <name evidence="7" type="ORF">CC78DRAFT_583824</name>
</gene>
<dbReference type="InterPro" id="IPR001128">
    <property type="entry name" value="Cyt_P450"/>
</dbReference>
<feature type="transmembrane region" description="Helical" evidence="6">
    <location>
        <begin position="5"/>
        <end position="26"/>
    </location>
</feature>
<keyword evidence="2 4" id="KW-0479">Metal-binding</keyword>
<proteinExistence type="inferred from homology"/>
<evidence type="ECO:0000313" key="8">
    <source>
        <dbReference type="Proteomes" id="UP000800093"/>
    </source>
</evidence>
<dbReference type="InterPro" id="IPR002401">
    <property type="entry name" value="Cyt_P450_E_grp-I"/>
</dbReference>
<dbReference type="OrthoDB" id="1470350at2759"/>
<accession>A0A9P4K722</accession>
<dbReference type="GO" id="GO:0005506">
    <property type="term" value="F:iron ion binding"/>
    <property type="evidence" value="ECO:0007669"/>
    <property type="project" value="InterPro"/>
</dbReference>